<dbReference type="AlphaFoldDB" id="A0A6P7GI32"/>
<gene>
    <name evidence="3" type="primary">LOC114342827</name>
</gene>
<accession>A0A6P7GI32</accession>
<dbReference type="RefSeq" id="XP_050505743.1">
    <property type="nucleotide sequence ID" value="XM_050649786.1"/>
</dbReference>
<protein>
    <submittedName>
        <fullName evidence="3">Uncharacterized protein LOC114342827 isoform X2</fullName>
    </submittedName>
</protein>
<dbReference type="EnsemblMetazoa" id="XM_028293638.2">
    <property type="protein sequence ID" value="XP_028149439.1"/>
    <property type="gene ID" value="LOC114342827"/>
</dbReference>
<dbReference type="Proteomes" id="UP001652700">
    <property type="component" value="Unplaced"/>
</dbReference>
<reference evidence="3" key="1">
    <citation type="submission" date="2025-04" db="UniProtKB">
        <authorList>
            <consortium name="RefSeq"/>
        </authorList>
    </citation>
    <scope>IDENTIFICATION</scope>
    <source>
        <tissue evidence="3">Whole insect</tissue>
    </source>
</reference>
<reference evidence="1" key="2">
    <citation type="submission" date="2025-05" db="UniProtKB">
        <authorList>
            <consortium name="EnsemblMetazoa"/>
        </authorList>
    </citation>
    <scope>IDENTIFICATION</scope>
</reference>
<evidence type="ECO:0000313" key="2">
    <source>
        <dbReference type="Proteomes" id="UP001652700"/>
    </source>
</evidence>
<dbReference type="GeneID" id="114342827"/>
<evidence type="ECO:0000313" key="1">
    <source>
        <dbReference type="EnsemblMetazoa" id="XP_028149439.1"/>
    </source>
</evidence>
<dbReference type="RefSeq" id="XP_028149439.1">
    <property type="nucleotide sequence ID" value="XM_028293638.1"/>
</dbReference>
<proteinExistence type="predicted"/>
<keyword evidence="2" id="KW-1185">Reference proteome</keyword>
<organism evidence="3">
    <name type="scientific">Diabrotica virgifera virgifera</name>
    <name type="common">western corn rootworm</name>
    <dbReference type="NCBI Taxonomy" id="50390"/>
    <lineage>
        <taxon>Eukaryota</taxon>
        <taxon>Metazoa</taxon>
        <taxon>Ecdysozoa</taxon>
        <taxon>Arthropoda</taxon>
        <taxon>Hexapoda</taxon>
        <taxon>Insecta</taxon>
        <taxon>Pterygota</taxon>
        <taxon>Neoptera</taxon>
        <taxon>Endopterygota</taxon>
        <taxon>Coleoptera</taxon>
        <taxon>Polyphaga</taxon>
        <taxon>Cucujiformia</taxon>
        <taxon>Chrysomeloidea</taxon>
        <taxon>Chrysomelidae</taxon>
        <taxon>Galerucinae</taxon>
        <taxon>Diabroticina</taxon>
        <taxon>Diabroticites</taxon>
        <taxon>Diabrotica</taxon>
    </lineage>
</organism>
<dbReference type="Pfam" id="PF16062">
    <property type="entry name" value="MavL-like"/>
    <property type="match status" value="1"/>
</dbReference>
<dbReference type="InterPro" id="IPR032063">
    <property type="entry name" value="MavL-like"/>
</dbReference>
<dbReference type="EnsemblMetazoa" id="XM_050649786.1">
    <property type="protein sequence ID" value="XP_050505743.1"/>
    <property type="gene ID" value="LOC114342827"/>
</dbReference>
<sequence length="486" mass="55015">MSVPHWSPQTRWNKNTLKVLNEFSSNIASVENVNSIIEKSDKFPIKFPTKSNRCNFLKTIVKEESLTSNINSVYPVLHESVLKLCCHFILLKRSHGNLIEKDYYRDLSLKDLINKMLFKRAVVFLNEDDSYLLLNNKSGSGKWETIGTPNQVISIKECMSYDEIKLSALLSVSSMTYFINKGHRTNIGKYEADRSIVEEEGIIIGLIGPRFEKSNVMEYQEIVIGKKQNTTSNGFGTSVEHTTPKLFTSFYDEECLTYEEAIERKKKVDGKFHVIYNDILFDNDLYYKRLTISIDTLLIEANSRAKQKSTTAYIHVVGLGLGVWKISDHQNKLFMDSFAKRLQCLGEKLQYVSDICFAYIHESRCGSYGNGDIFSIKNHAKGGIKIHIFNREPHAKLVNEDAGKLLVVSYAWDGNALPGNEYWLGSLAGSGDPAAACSTQICEIHNPHINSLVCADNLHVVTEDGVFSIEDYKKLTNDKENLKGKV</sequence>
<name>A0A6P7GI32_DIAVI</name>
<evidence type="ECO:0000313" key="3">
    <source>
        <dbReference type="RefSeq" id="XP_028149439.1"/>
    </source>
</evidence>